<dbReference type="AlphaFoldDB" id="A0A8H6XEF1"/>
<evidence type="ECO:0000313" key="8">
    <source>
        <dbReference type="EMBL" id="KAF7339022.1"/>
    </source>
</evidence>
<feature type="domain" description="GATA-type" evidence="7">
    <location>
        <begin position="181"/>
        <end position="224"/>
    </location>
</feature>
<evidence type="ECO:0000256" key="5">
    <source>
        <dbReference type="ARBA" id="ARBA00023242"/>
    </source>
</evidence>
<evidence type="ECO:0000256" key="6">
    <source>
        <dbReference type="PROSITE-ProRule" id="PRU00094"/>
    </source>
</evidence>
<dbReference type="OrthoDB" id="515401at2759"/>
<reference evidence="8" key="1">
    <citation type="submission" date="2020-05" db="EMBL/GenBank/DDBJ databases">
        <title>Mycena genomes resolve the evolution of fungal bioluminescence.</title>
        <authorList>
            <person name="Tsai I.J."/>
        </authorList>
    </citation>
    <scope>NUCLEOTIDE SEQUENCE</scope>
    <source>
        <strain evidence="8">CCC161011</strain>
    </source>
</reference>
<dbReference type="InterPro" id="IPR039355">
    <property type="entry name" value="Transcription_factor_GATA"/>
</dbReference>
<dbReference type="EMBL" id="JACAZI010000020">
    <property type="protein sequence ID" value="KAF7339022.1"/>
    <property type="molecule type" value="Genomic_DNA"/>
</dbReference>
<dbReference type="PANTHER" id="PTHR10071:SF281">
    <property type="entry name" value="BOX A-BINDING FACTOR-RELATED"/>
    <property type="match status" value="1"/>
</dbReference>
<evidence type="ECO:0000256" key="3">
    <source>
        <dbReference type="ARBA" id="ARBA00022771"/>
    </source>
</evidence>
<sequence>MMLPPQSSEPYRRTPSSLHDAHVFWVPHLNADGYSYSSHATEIPSASVKASSNHLRPVLPELRRPCDSVIDLSALIPLDPEAEHVYSTVPLSSPSSRRDQYTAFSSSTFSLWDTSAFDDQESAAPNSRESQHQALEYIPYRPASDSSSRSTSPPSYTYPSVSAPFTTFAKRPSPPIEVDEAPPSKSCFHCHVTSTPLWRRDPSTQHTLCNACGLYLQQRNRMRPQELIDADIDDDDETYHIPDAEWTGPRCTHCLTRRTSVWRRSKTGAQVCNACGVYAHLRGRDRPLSLRRNKIKPRTKHPRLSS</sequence>
<comment type="subcellular location">
    <subcellularLocation>
        <location evidence="1">Nucleus</location>
    </subcellularLocation>
</comment>
<gene>
    <name evidence="8" type="ORF">MVEN_01978400</name>
</gene>
<accession>A0A8H6XEF1</accession>
<evidence type="ECO:0000259" key="7">
    <source>
        <dbReference type="PROSITE" id="PS50114"/>
    </source>
</evidence>
<name>A0A8H6XEF1_9AGAR</name>
<dbReference type="InterPro" id="IPR013088">
    <property type="entry name" value="Znf_NHR/GATA"/>
</dbReference>
<dbReference type="Proteomes" id="UP000620124">
    <property type="component" value="Unassembled WGS sequence"/>
</dbReference>
<dbReference type="PANTHER" id="PTHR10071">
    <property type="entry name" value="TRANSCRIPTION FACTOR GATA FAMILY MEMBER"/>
    <property type="match status" value="1"/>
</dbReference>
<comment type="caution">
    <text evidence="8">The sequence shown here is derived from an EMBL/GenBank/DDBJ whole genome shotgun (WGS) entry which is preliminary data.</text>
</comment>
<organism evidence="8 9">
    <name type="scientific">Mycena venus</name>
    <dbReference type="NCBI Taxonomy" id="2733690"/>
    <lineage>
        <taxon>Eukaryota</taxon>
        <taxon>Fungi</taxon>
        <taxon>Dikarya</taxon>
        <taxon>Basidiomycota</taxon>
        <taxon>Agaricomycotina</taxon>
        <taxon>Agaricomycetes</taxon>
        <taxon>Agaricomycetidae</taxon>
        <taxon>Agaricales</taxon>
        <taxon>Marasmiineae</taxon>
        <taxon>Mycenaceae</taxon>
        <taxon>Mycena</taxon>
    </lineage>
</organism>
<keyword evidence="9" id="KW-1185">Reference proteome</keyword>
<evidence type="ECO:0000313" key="9">
    <source>
        <dbReference type="Proteomes" id="UP000620124"/>
    </source>
</evidence>
<evidence type="ECO:0000256" key="4">
    <source>
        <dbReference type="ARBA" id="ARBA00022833"/>
    </source>
</evidence>
<dbReference type="GO" id="GO:0008270">
    <property type="term" value="F:zinc ion binding"/>
    <property type="evidence" value="ECO:0007669"/>
    <property type="project" value="UniProtKB-KW"/>
</dbReference>
<dbReference type="CDD" id="cd00202">
    <property type="entry name" value="ZnF_GATA"/>
    <property type="match status" value="2"/>
</dbReference>
<keyword evidence="5" id="KW-0539">Nucleus</keyword>
<dbReference type="PROSITE" id="PS50114">
    <property type="entry name" value="GATA_ZN_FINGER_2"/>
    <property type="match status" value="2"/>
</dbReference>
<dbReference type="Gene3D" id="3.30.50.10">
    <property type="entry name" value="Erythroid Transcription Factor GATA-1, subunit A"/>
    <property type="match status" value="2"/>
</dbReference>
<proteinExistence type="predicted"/>
<dbReference type="GO" id="GO:0000978">
    <property type="term" value="F:RNA polymerase II cis-regulatory region sequence-specific DNA binding"/>
    <property type="evidence" value="ECO:0007669"/>
    <property type="project" value="TreeGrafter"/>
</dbReference>
<dbReference type="PRINTS" id="PR00619">
    <property type="entry name" value="GATAZNFINGER"/>
</dbReference>
<evidence type="ECO:0000256" key="2">
    <source>
        <dbReference type="ARBA" id="ARBA00022723"/>
    </source>
</evidence>
<dbReference type="GO" id="GO:0045165">
    <property type="term" value="P:cell fate commitment"/>
    <property type="evidence" value="ECO:0007669"/>
    <property type="project" value="TreeGrafter"/>
</dbReference>
<dbReference type="GO" id="GO:0000981">
    <property type="term" value="F:DNA-binding transcription factor activity, RNA polymerase II-specific"/>
    <property type="evidence" value="ECO:0007669"/>
    <property type="project" value="TreeGrafter"/>
</dbReference>
<evidence type="ECO:0000256" key="1">
    <source>
        <dbReference type="ARBA" id="ARBA00004123"/>
    </source>
</evidence>
<dbReference type="InterPro" id="IPR000679">
    <property type="entry name" value="Znf_GATA"/>
</dbReference>
<dbReference type="SMART" id="SM00401">
    <property type="entry name" value="ZnF_GATA"/>
    <property type="match status" value="2"/>
</dbReference>
<keyword evidence="3 6" id="KW-0863">Zinc-finger</keyword>
<dbReference type="GO" id="GO:0000122">
    <property type="term" value="P:negative regulation of transcription by RNA polymerase II"/>
    <property type="evidence" value="ECO:0007669"/>
    <property type="project" value="TreeGrafter"/>
</dbReference>
<protein>
    <submittedName>
        <fullName evidence="8">GATA zinc finger domain-containing protein</fullName>
    </submittedName>
</protein>
<dbReference type="SUPFAM" id="SSF57716">
    <property type="entry name" value="Glucocorticoid receptor-like (DNA-binding domain)"/>
    <property type="match status" value="2"/>
</dbReference>
<dbReference type="PROSITE" id="PS00344">
    <property type="entry name" value="GATA_ZN_FINGER_1"/>
    <property type="match status" value="1"/>
</dbReference>
<keyword evidence="4" id="KW-0862">Zinc</keyword>
<keyword evidence="2" id="KW-0479">Metal-binding</keyword>
<feature type="domain" description="GATA-type" evidence="7">
    <location>
        <begin position="245"/>
        <end position="298"/>
    </location>
</feature>
<dbReference type="GO" id="GO:0005634">
    <property type="term" value="C:nucleus"/>
    <property type="evidence" value="ECO:0007669"/>
    <property type="project" value="UniProtKB-SubCell"/>
</dbReference>
<dbReference type="GO" id="GO:0045944">
    <property type="term" value="P:positive regulation of transcription by RNA polymerase II"/>
    <property type="evidence" value="ECO:0007669"/>
    <property type="project" value="TreeGrafter"/>
</dbReference>
<dbReference type="Pfam" id="PF00320">
    <property type="entry name" value="GATA"/>
    <property type="match status" value="2"/>
</dbReference>